<evidence type="ECO:0000313" key="4">
    <source>
        <dbReference type="EMBL" id="SHJ28341.1"/>
    </source>
</evidence>
<proteinExistence type="predicted"/>
<dbReference type="EMBL" id="FQYP01000007">
    <property type="protein sequence ID" value="SHJ28341.1"/>
    <property type="molecule type" value="Genomic_DNA"/>
</dbReference>
<keyword evidence="1 2" id="KW-0732">Signal</keyword>
<organism evidence="4 5">
    <name type="scientific">Aquimarina spongiae</name>
    <dbReference type="NCBI Taxonomy" id="570521"/>
    <lineage>
        <taxon>Bacteria</taxon>
        <taxon>Pseudomonadati</taxon>
        <taxon>Bacteroidota</taxon>
        <taxon>Flavobacteriia</taxon>
        <taxon>Flavobacteriales</taxon>
        <taxon>Flavobacteriaceae</taxon>
        <taxon>Aquimarina</taxon>
    </lineage>
</organism>
<dbReference type="Pfam" id="PF14099">
    <property type="entry name" value="Polysacc_lyase"/>
    <property type="match status" value="1"/>
</dbReference>
<reference evidence="5" key="1">
    <citation type="submission" date="2016-11" db="EMBL/GenBank/DDBJ databases">
        <authorList>
            <person name="Varghese N."/>
            <person name="Submissions S."/>
        </authorList>
    </citation>
    <scope>NUCLEOTIDE SEQUENCE [LARGE SCALE GENOMIC DNA]</scope>
    <source>
        <strain evidence="5">DSM 22623</strain>
    </source>
</reference>
<dbReference type="InterPro" id="IPR026444">
    <property type="entry name" value="Secre_tail"/>
</dbReference>
<evidence type="ECO:0000259" key="3">
    <source>
        <dbReference type="Pfam" id="PF18962"/>
    </source>
</evidence>
<accession>A0A1M6I1M2</accession>
<name>A0A1M6I1M2_9FLAO</name>
<dbReference type="OrthoDB" id="657352at2"/>
<gene>
    <name evidence="4" type="ORF">SAMN04488508_10758</name>
</gene>
<dbReference type="Gene3D" id="2.60.120.200">
    <property type="match status" value="1"/>
</dbReference>
<dbReference type="Proteomes" id="UP000184432">
    <property type="component" value="Unassembled WGS sequence"/>
</dbReference>
<sequence length="603" mass="68702">MNAKNNLLTLFLFFAAFSLNAQINIPFFEDFNNDFSFVEPDTFALQIAGRDDRYALGFVEDPNPNSPSWRDQYFEWLSDTINGPKGYSIDFGEETNNKYLKLTVNPGDMPPNGNGNERAETGIGTRFQEGKTTFFSYNFRIPLDDTFTDVDDHWLMIGQLISGSKSFSVEYVNDTSLNDNEKRSLFLPLYDTKEIRRGNVRIKNAIKKGVWHEIILKVKASKDEIFHNVQDINDFNTDNGYLSIWIDKKPVILEKLFFDDTNRKFSYDCKIGNTNDNEARFMHSTIRENEISRILNIKFGQYRMATNISNTVHFDNLRITDIFPDNRTKLKSEHCNAIVPIDNYKLHIYKIIGATEYVAQFESGGEINYVGMGNSTEINLNYLNFLEAGKTYNVRVRAKGVTNSGYGESCTITIPSKTKLKTEYCNVIVSTNNNTLKVYEIPGATEYVARFESNGEINYAGMGNSTTLNLNYINFLESGKTYNVRIHAKGVVNSGYGESCSVTESNFGSGNENLAPDHKISGSKKHSNYKEIIYPNPFKDFLHLDFQNNYINAELYNTKGSSILNINFKNSTSINLSELSTGIYFLKIINMDNEVIIHKLIKN</sequence>
<evidence type="ECO:0000256" key="1">
    <source>
        <dbReference type="ARBA" id="ARBA00022729"/>
    </source>
</evidence>
<feature type="signal peptide" evidence="2">
    <location>
        <begin position="1"/>
        <end position="21"/>
    </location>
</feature>
<keyword evidence="5" id="KW-1185">Reference proteome</keyword>
<protein>
    <submittedName>
        <fullName evidence="4">Por secretion system C-terminal sorting domain-containing protein</fullName>
    </submittedName>
</protein>
<dbReference type="STRING" id="570521.SAMN04488508_10758"/>
<feature type="chain" id="PRO_5012229324" evidence="2">
    <location>
        <begin position="22"/>
        <end position="603"/>
    </location>
</feature>
<evidence type="ECO:0000256" key="2">
    <source>
        <dbReference type="SAM" id="SignalP"/>
    </source>
</evidence>
<dbReference type="InterPro" id="IPR025975">
    <property type="entry name" value="Polysacc_lyase"/>
</dbReference>
<dbReference type="AlphaFoldDB" id="A0A1M6I1M2"/>
<evidence type="ECO:0000313" key="5">
    <source>
        <dbReference type="Proteomes" id="UP000184432"/>
    </source>
</evidence>
<feature type="domain" description="Secretion system C-terminal sorting" evidence="3">
    <location>
        <begin position="533"/>
        <end position="601"/>
    </location>
</feature>
<dbReference type="RefSeq" id="WP_073317828.1">
    <property type="nucleotide sequence ID" value="NZ_FQYP01000007.1"/>
</dbReference>
<dbReference type="Pfam" id="PF18962">
    <property type="entry name" value="Por_Secre_tail"/>
    <property type="match status" value="1"/>
</dbReference>
<dbReference type="NCBIfam" id="TIGR04183">
    <property type="entry name" value="Por_Secre_tail"/>
    <property type="match status" value="1"/>
</dbReference>